<organism evidence="1 2">
    <name type="scientific">Porites lobata</name>
    <dbReference type="NCBI Taxonomy" id="104759"/>
    <lineage>
        <taxon>Eukaryota</taxon>
        <taxon>Metazoa</taxon>
        <taxon>Cnidaria</taxon>
        <taxon>Anthozoa</taxon>
        <taxon>Hexacorallia</taxon>
        <taxon>Scleractinia</taxon>
        <taxon>Fungiina</taxon>
        <taxon>Poritidae</taxon>
        <taxon>Porites</taxon>
    </lineage>
</organism>
<comment type="caution">
    <text evidence="1">The sequence shown here is derived from an EMBL/GenBank/DDBJ whole genome shotgun (WGS) entry which is preliminary data.</text>
</comment>
<dbReference type="EMBL" id="CALNXK010000063">
    <property type="protein sequence ID" value="CAH3139730.1"/>
    <property type="molecule type" value="Genomic_DNA"/>
</dbReference>
<feature type="non-terminal residue" evidence="1">
    <location>
        <position position="132"/>
    </location>
</feature>
<accession>A0ABN8PAF0</accession>
<evidence type="ECO:0000313" key="2">
    <source>
        <dbReference type="Proteomes" id="UP001159405"/>
    </source>
</evidence>
<proteinExistence type="predicted"/>
<gene>
    <name evidence="1" type="ORF">PLOB_00040791</name>
</gene>
<name>A0ABN8PAF0_9CNID</name>
<feature type="non-terminal residue" evidence="1">
    <location>
        <position position="1"/>
    </location>
</feature>
<sequence>DFYRIQRDIPELKSRQYHWLKSIKDRESNTQPADNNTDPVKMFNCKESTWTPPDGQFSALNHYIDRCRRSVNVVDFKARAQYNNLSTAEKEALTRLSKRRDIVIKAADKGGAVMVWSRPLYITKANCQLSNG</sequence>
<reference evidence="1 2" key="1">
    <citation type="submission" date="2022-05" db="EMBL/GenBank/DDBJ databases">
        <authorList>
            <consortium name="Genoscope - CEA"/>
            <person name="William W."/>
        </authorList>
    </citation>
    <scope>NUCLEOTIDE SEQUENCE [LARGE SCALE GENOMIC DNA]</scope>
</reference>
<keyword evidence="2" id="KW-1185">Reference proteome</keyword>
<protein>
    <submittedName>
        <fullName evidence="1">Uncharacterized protein</fullName>
    </submittedName>
</protein>
<dbReference type="Proteomes" id="UP001159405">
    <property type="component" value="Unassembled WGS sequence"/>
</dbReference>
<evidence type="ECO:0000313" key="1">
    <source>
        <dbReference type="EMBL" id="CAH3139730.1"/>
    </source>
</evidence>